<evidence type="ECO:0000256" key="1">
    <source>
        <dbReference type="SAM" id="MobiDB-lite"/>
    </source>
</evidence>
<protein>
    <submittedName>
        <fullName evidence="2">Uncharacterized protein</fullName>
    </submittedName>
</protein>
<name>A0A3E0WA33_9MICO</name>
<proteinExistence type="predicted"/>
<sequence>MTVSFEDGLRLQFPFDVTSLAIWYSAPRTVDVDDLGGLAPVQWAVEAGVTDWAATPPAARQRLSARKGGAATNKAPPPMTGAGPCSGAEGASDGARGVGA</sequence>
<gene>
    <name evidence="2" type="ORF">B7R25_12300</name>
</gene>
<reference evidence="2 3" key="1">
    <citation type="submission" date="2017-04" db="EMBL/GenBank/DDBJ databases">
        <title>Comparative genome analysis of Subtercola boreus.</title>
        <authorList>
            <person name="Cho Y.-J."/>
            <person name="Cho A."/>
            <person name="Kim O.-S."/>
            <person name="Lee J.-I."/>
        </authorList>
    </citation>
    <scope>NUCLEOTIDE SEQUENCE [LARGE SCALE GENOMIC DNA]</scope>
    <source>
        <strain evidence="2 3">P28004</strain>
    </source>
</reference>
<organism evidence="2 3">
    <name type="scientific">Subtercola boreus</name>
    <dbReference type="NCBI Taxonomy" id="120213"/>
    <lineage>
        <taxon>Bacteria</taxon>
        <taxon>Bacillati</taxon>
        <taxon>Actinomycetota</taxon>
        <taxon>Actinomycetes</taxon>
        <taxon>Micrococcales</taxon>
        <taxon>Microbacteriaceae</taxon>
        <taxon>Subtercola</taxon>
    </lineage>
</organism>
<accession>A0A3E0WA33</accession>
<dbReference type="Proteomes" id="UP000257080">
    <property type="component" value="Unassembled WGS sequence"/>
</dbReference>
<comment type="caution">
    <text evidence="2">The sequence shown here is derived from an EMBL/GenBank/DDBJ whole genome shotgun (WGS) entry which is preliminary data.</text>
</comment>
<dbReference type="AlphaFoldDB" id="A0A3E0WA33"/>
<dbReference type="RefSeq" id="WP_116419252.1">
    <property type="nucleotide sequence ID" value="NZ_NBXC01000024.1"/>
</dbReference>
<dbReference type="EMBL" id="NBXE01000029">
    <property type="protein sequence ID" value="RFA26021.1"/>
    <property type="molecule type" value="Genomic_DNA"/>
</dbReference>
<evidence type="ECO:0000313" key="2">
    <source>
        <dbReference type="EMBL" id="RFA26021.1"/>
    </source>
</evidence>
<feature type="region of interest" description="Disordered" evidence="1">
    <location>
        <begin position="57"/>
        <end position="100"/>
    </location>
</feature>
<evidence type="ECO:0000313" key="3">
    <source>
        <dbReference type="Proteomes" id="UP000257080"/>
    </source>
</evidence>